<dbReference type="PANTHER" id="PTHR43741">
    <property type="entry name" value="FMN-DEPENDENT NADH-AZOREDUCTASE 1"/>
    <property type="match status" value="1"/>
</dbReference>
<proteinExistence type="predicted"/>
<evidence type="ECO:0008006" key="3">
    <source>
        <dbReference type="Google" id="ProtNLM"/>
    </source>
</evidence>
<sequence>MLLIHDLNAHDSKEIIPLLPSNSKILSKESDNIKGCLGCFNCWTKTPGKCIINDSYTEMPKYILEEKTFIIITQIKYGCYTAYVKNVIDRSIGILLPFFQNVNGELHHLPRYDNSNLKFIVIGYGNDATSMEEQTFKALVKGNAINLCIPNHECYVIKDISDAKEIIKNL</sequence>
<dbReference type="PATRIC" id="fig|931276.5.peg.662"/>
<dbReference type="InterPro" id="IPR029039">
    <property type="entry name" value="Flavoprotein-like_sf"/>
</dbReference>
<reference evidence="1 2" key="1">
    <citation type="submission" date="2013-02" db="EMBL/GenBank/DDBJ databases">
        <title>Genome sequence of Clostridium saccharoperbutylacetonicum N1-4(HMT).</title>
        <authorList>
            <person name="Poehlein A."/>
            <person name="Daniel R."/>
        </authorList>
    </citation>
    <scope>NUCLEOTIDE SEQUENCE [LARGE SCALE GENOMIC DNA]</scope>
    <source>
        <strain evidence="2">N1-4(HMT)</strain>
    </source>
</reference>
<evidence type="ECO:0000313" key="2">
    <source>
        <dbReference type="Proteomes" id="UP000011728"/>
    </source>
</evidence>
<name>M1MDM2_9CLOT</name>
<dbReference type="AlphaFoldDB" id="M1MDM2"/>
<dbReference type="KEGG" id="csr:Cspa_c07030"/>
<dbReference type="STRING" id="36745.CLSAP_07490"/>
<gene>
    <name evidence="1" type="ORF">Cspa_c07030</name>
</gene>
<dbReference type="InterPro" id="IPR050104">
    <property type="entry name" value="FMN-dep_NADH:Q_OxRdtase_AzoR1"/>
</dbReference>
<dbReference type="Gene3D" id="3.40.50.360">
    <property type="match status" value="1"/>
</dbReference>
<accession>M1MDM2</accession>
<evidence type="ECO:0000313" key="1">
    <source>
        <dbReference type="EMBL" id="AGF54488.1"/>
    </source>
</evidence>
<dbReference type="SUPFAM" id="SSF52218">
    <property type="entry name" value="Flavoproteins"/>
    <property type="match status" value="1"/>
</dbReference>
<dbReference type="EMBL" id="CP004121">
    <property type="protein sequence ID" value="AGF54488.1"/>
    <property type="molecule type" value="Genomic_DNA"/>
</dbReference>
<dbReference type="Proteomes" id="UP000011728">
    <property type="component" value="Chromosome"/>
</dbReference>
<keyword evidence="2" id="KW-1185">Reference proteome</keyword>
<dbReference type="eggNOG" id="COG0655">
    <property type="taxonomic scope" value="Bacteria"/>
</dbReference>
<organism evidence="1 2">
    <name type="scientific">Clostridium saccharoperbutylacetonicum N1-4(HMT)</name>
    <dbReference type="NCBI Taxonomy" id="931276"/>
    <lineage>
        <taxon>Bacteria</taxon>
        <taxon>Bacillati</taxon>
        <taxon>Bacillota</taxon>
        <taxon>Clostridia</taxon>
        <taxon>Eubacteriales</taxon>
        <taxon>Clostridiaceae</taxon>
        <taxon>Clostridium</taxon>
    </lineage>
</organism>
<protein>
    <recommendedName>
        <fullName evidence="3">NADPH-dependent FMN reductase</fullName>
    </recommendedName>
</protein>
<dbReference type="PANTHER" id="PTHR43741:SF3">
    <property type="entry name" value="NADPH-DEPENDENT FMN REDUCTASE-LIKE DOMAIN-CONTAINING PROTEIN"/>
    <property type="match status" value="1"/>
</dbReference>
<dbReference type="OrthoDB" id="9805976at2"/>
<dbReference type="HOGENOM" id="CLU_121336_1_0_9"/>
<dbReference type="RefSeq" id="WP_015390814.1">
    <property type="nucleotide sequence ID" value="NC_020291.1"/>
</dbReference>